<dbReference type="AlphaFoldDB" id="A0AAW2CE82"/>
<accession>A0AAW2CE82</accession>
<dbReference type="Proteomes" id="UP001459277">
    <property type="component" value="Unassembled WGS sequence"/>
</dbReference>
<feature type="compositionally biased region" description="Low complexity" evidence="1">
    <location>
        <begin position="424"/>
        <end position="433"/>
    </location>
</feature>
<feature type="region of interest" description="Disordered" evidence="1">
    <location>
        <begin position="204"/>
        <end position="308"/>
    </location>
</feature>
<evidence type="ECO:0000313" key="3">
    <source>
        <dbReference type="Proteomes" id="UP001459277"/>
    </source>
</evidence>
<evidence type="ECO:0000256" key="1">
    <source>
        <dbReference type="SAM" id="MobiDB-lite"/>
    </source>
</evidence>
<comment type="caution">
    <text evidence="2">The sequence shown here is derived from an EMBL/GenBank/DDBJ whole genome shotgun (WGS) entry which is preliminary data.</text>
</comment>
<protein>
    <submittedName>
        <fullName evidence="2">Uncharacterized protein</fullName>
    </submittedName>
</protein>
<feature type="region of interest" description="Disordered" evidence="1">
    <location>
        <begin position="424"/>
        <end position="448"/>
    </location>
</feature>
<feature type="compositionally biased region" description="Polar residues" evidence="1">
    <location>
        <begin position="252"/>
        <end position="264"/>
    </location>
</feature>
<gene>
    <name evidence="2" type="ORF">SO802_021205</name>
</gene>
<keyword evidence="3" id="KW-1185">Reference proteome</keyword>
<dbReference type="EMBL" id="JAZDWU010000007">
    <property type="protein sequence ID" value="KAK9996519.1"/>
    <property type="molecule type" value="Genomic_DNA"/>
</dbReference>
<proteinExistence type="predicted"/>
<feature type="compositionally biased region" description="Basic and acidic residues" evidence="1">
    <location>
        <begin position="297"/>
        <end position="308"/>
    </location>
</feature>
<name>A0AAW2CE82_9ROSI</name>
<evidence type="ECO:0000313" key="2">
    <source>
        <dbReference type="EMBL" id="KAK9996519.1"/>
    </source>
</evidence>
<reference evidence="2 3" key="1">
    <citation type="submission" date="2024-01" db="EMBL/GenBank/DDBJ databases">
        <title>A telomere-to-telomere, gap-free genome of sweet tea (Lithocarpus litseifolius).</title>
        <authorList>
            <person name="Zhou J."/>
        </authorList>
    </citation>
    <scope>NUCLEOTIDE SEQUENCE [LARGE SCALE GENOMIC DNA]</scope>
    <source>
        <strain evidence="2">Zhou-2022a</strain>
        <tissue evidence="2">Leaf</tissue>
    </source>
</reference>
<organism evidence="2 3">
    <name type="scientific">Lithocarpus litseifolius</name>
    <dbReference type="NCBI Taxonomy" id="425828"/>
    <lineage>
        <taxon>Eukaryota</taxon>
        <taxon>Viridiplantae</taxon>
        <taxon>Streptophyta</taxon>
        <taxon>Embryophyta</taxon>
        <taxon>Tracheophyta</taxon>
        <taxon>Spermatophyta</taxon>
        <taxon>Magnoliopsida</taxon>
        <taxon>eudicotyledons</taxon>
        <taxon>Gunneridae</taxon>
        <taxon>Pentapetalae</taxon>
        <taxon>rosids</taxon>
        <taxon>fabids</taxon>
        <taxon>Fagales</taxon>
        <taxon>Fagaceae</taxon>
        <taxon>Lithocarpus</taxon>
    </lineage>
</organism>
<sequence length="603" mass="65402">MGPFTDTAGTTTLLTTFNERGITYLAATNAGWLPYLADKGICFVHYSANEVRRQFRLDQDIPDDFTAILKSTTSVRPFLCPSAFELWGKHFTTVTIPGSQSEGICTATMHGYWQAVMTSFGQELLGGRGFSLIPPVDLHAIISANLQLLLPTKSAVAYARKQSKSAIFEWQVNENGWYLRASEYLAGWGKKVKVVNLPAPAKKGSVSLTAEPKSTKKGDDSSETYSDIVPYEGGLPPIGNIVLESSPPPSAHTCSSRHSTTSKPKPSAPRPAMDTLPSSRTRGSKRKTSPPPLSTTAERRQSKHKEDTFTTRPILLDEPEFEVDPEPFSIYHPTSGEVLVAIGMPMKGFFDGGAPNEASVPPPKPVPVEENTQARKVSESILIPIEITTPRKEVTPTDVSQTGSASPATPPAVKYGCSLVVTPSSIPSSTTRRPNADLSSDDGSEEVLKDSKDELVMKTRVSDSNVDSDGTTDIPEEPKTAADIAMPTTPTSATPVVSSIKTSILAFIPSLHLSFANSYPTSCFFLGLIPTKVALTSQFEGFLFGRSTRENFLKLLGSVMNNIEHNFVNTVYTKRILCRAAVQELIRVGFAVEFLLDHLQEIA</sequence>